<reference evidence="2 3" key="1">
    <citation type="journal article" date="2015" name="Stand. Genomic Sci.">
        <title>Genomic Encyclopedia of Bacterial and Archaeal Type Strains, Phase III: the genomes of soil and plant-associated and newly described type strains.</title>
        <authorList>
            <person name="Whitman W.B."/>
            <person name="Woyke T."/>
            <person name="Klenk H.P."/>
            <person name="Zhou Y."/>
            <person name="Lilburn T.G."/>
            <person name="Beck B.J."/>
            <person name="De Vos P."/>
            <person name="Vandamme P."/>
            <person name="Eisen J.A."/>
            <person name="Garrity G."/>
            <person name="Hugenholtz P."/>
            <person name="Kyrpides N.C."/>
        </authorList>
    </citation>
    <scope>NUCLEOTIDE SEQUENCE [LARGE SCALE GENOMIC DNA]</scope>
    <source>
        <strain evidence="2 3">CGMCC 1.10116</strain>
    </source>
</reference>
<gene>
    <name evidence="2" type="ORF">IQ10_02542</name>
</gene>
<dbReference type="OrthoDB" id="1279at2"/>
<dbReference type="InterPro" id="IPR038247">
    <property type="entry name" value="Jag_N_dom_sf"/>
</dbReference>
<dbReference type="SMART" id="SM01245">
    <property type="entry name" value="Jag_N"/>
    <property type="match status" value="1"/>
</dbReference>
<dbReference type="InterPro" id="IPR046866">
    <property type="entry name" value="FapA_N"/>
</dbReference>
<feature type="domain" description="RNA-binding protein KhpB N-terminal" evidence="1">
    <location>
        <begin position="5"/>
        <end position="56"/>
    </location>
</feature>
<dbReference type="Proteomes" id="UP000315711">
    <property type="component" value="Unassembled WGS sequence"/>
</dbReference>
<dbReference type="InterPro" id="IPR032782">
    <property type="entry name" value="KhpB_N"/>
</dbReference>
<sequence>MSSILSKGKDVTEAINLALEILDTTREEIDIEIIDPGKKKAFGLGNKPAVVKVTKLSKVSMSLETKQTKTKEPETKELVKKKTEMLQAELDLKSIFDETTLFDGITIDDNTIDPIQHSTAPFIQDKKIDVESLNGKVWVKDGIIQCKDDERSFPIIVIPDDISAYLNEQQVFGSILIKEKDSIRVLVENIVQDTTWEIEVDTRGTQALLRVTPGFTRYRTLEDQEPARKITFSIAESVEVKNTLNKNDILNELKQMGIVYGINYIELELACHATEPSVFQIAKALLPIEGTNGQFVGRINVNEYKHQPQERSDGTVDFRESQQISIVEEGFVIGDVIPPVPGKPGMNVKGEPLEPAPVFPIYLKPDKSVFYLEAEGQVIATESGRPKIDKQGLMVRVSVVPKLYHSGDVDLSTGNIRFIGDVEITGSVEENMIVEAEGDLFIHESVNNAKLSSGQSLYIKQNLIASEVTAGKSNLVLSELAQMIGELKDKLQTIIFAIEQLYETPSFKKSDFSVMGLSSLLRILMERKFNSFQPQVKKLITTINLAREFLGQEWIELSERCQKTFLFIHPDIVRSTEDLQELYRSMDDLYHISIVPTQEQVSVSANYALNCRIYSSGDISIIQGCYNSNLHAGGMLHVKGYVLGGTIFAGGGANIAEVGSKAGIRTKIIVPINQSIVIGVAMEDTVIQIGKRVYQFPITTYNVSAKIDKQGEILIHS</sequence>
<dbReference type="PANTHER" id="PTHR38032">
    <property type="entry name" value="POLYMERASE-RELATED"/>
    <property type="match status" value="1"/>
</dbReference>
<dbReference type="InterPro" id="IPR005646">
    <property type="entry name" value="FapA"/>
</dbReference>
<protein>
    <recommendedName>
        <fullName evidence="1">RNA-binding protein KhpB N-terminal domain-containing protein</fullName>
    </recommendedName>
</protein>
<dbReference type="Gene3D" id="3.30.30.80">
    <property type="entry name" value="probable RNA-binding protein from clostridium symbiosum atcc 14940"/>
    <property type="match status" value="1"/>
</dbReference>
<comment type="caution">
    <text evidence="2">The sequence shown here is derived from an EMBL/GenBank/DDBJ whole genome shotgun (WGS) entry which is preliminary data.</text>
</comment>
<organism evidence="2 3">
    <name type="scientific">Halalkalibacter nanhaiisediminis</name>
    <dbReference type="NCBI Taxonomy" id="688079"/>
    <lineage>
        <taxon>Bacteria</taxon>
        <taxon>Bacillati</taxon>
        <taxon>Bacillota</taxon>
        <taxon>Bacilli</taxon>
        <taxon>Bacillales</taxon>
        <taxon>Bacillaceae</taxon>
        <taxon>Halalkalibacter</taxon>
    </lineage>
</organism>
<evidence type="ECO:0000259" key="1">
    <source>
        <dbReference type="SMART" id="SM01245"/>
    </source>
</evidence>
<accession>A0A562QIV9</accession>
<evidence type="ECO:0000313" key="3">
    <source>
        <dbReference type="Proteomes" id="UP000315711"/>
    </source>
</evidence>
<name>A0A562QIV9_9BACI</name>
<dbReference type="AlphaFoldDB" id="A0A562QIV9"/>
<dbReference type="InterPro" id="IPR046865">
    <property type="entry name" value="FapA_b_solenoid"/>
</dbReference>
<dbReference type="Pfam" id="PF03961">
    <property type="entry name" value="FapA"/>
    <property type="match status" value="2"/>
</dbReference>
<dbReference type="RefSeq" id="WP_144450825.1">
    <property type="nucleotide sequence ID" value="NZ_VLKZ01000006.1"/>
</dbReference>
<dbReference type="PANTHER" id="PTHR38032:SF1">
    <property type="entry name" value="RNA-BINDING PROTEIN KHPB N-TERMINAL DOMAIN-CONTAINING PROTEIN"/>
    <property type="match status" value="1"/>
</dbReference>
<evidence type="ECO:0000313" key="2">
    <source>
        <dbReference type="EMBL" id="TWI55976.1"/>
    </source>
</evidence>
<dbReference type="EMBL" id="VLKZ01000006">
    <property type="protein sequence ID" value="TWI55976.1"/>
    <property type="molecule type" value="Genomic_DNA"/>
</dbReference>
<proteinExistence type="predicted"/>
<dbReference type="Pfam" id="PF14804">
    <property type="entry name" value="Jag_N"/>
    <property type="match status" value="1"/>
</dbReference>
<keyword evidence="3" id="KW-1185">Reference proteome</keyword>
<dbReference type="Pfam" id="PF20250">
    <property type="entry name" value="FapA_N"/>
    <property type="match status" value="1"/>
</dbReference>